<dbReference type="Gene3D" id="3.30.450.30">
    <property type="entry name" value="Dynein light chain 2a, cytoplasmic"/>
    <property type="match status" value="1"/>
</dbReference>
<comment type="caution">
    <text evidence="2">The sequence shown here is derived from an EMBL/GenBank/DDBJ whole genome shotgun (WGS) entry which is preliminary data.</text>
</comment>
<dbReference type="RefSeq" id="WP_097643784.1">
    <property type="nucleotide sequence ID" value="NZ_NQWI01000031.1"/>
</dbReference>
<dbReference type="Proteomes" id="UP000220527">
    <property type="component" value="Unassembled WGS sequence"/>
</dbReference>
<dbReference type="Pfam" id="PF03259">
    <property type="entry name" value="Robl_LC7"/>
    <property type="match status" value="1"/>
</dbReference>
<dbReference type="AlphaFoldDB" id="A0A2A6RKI6"/>
<dbReference type="OrthoDB" id="161914at2"/>
<gene>
    <name evidence="2" type="ORF">CJ255_09060</name>
</gene>
<evidence type="ECO:0000313" key="3">
    <source>
        <dbReference type="Proteomes" id="UP000220527"/>
    </source>
</evidence>
<dbReference type="InterPro" id="IPR004942">
    <property type="entry name" value="Roadblock/LAMTOR2_dom"/>
</dbReference>
<dbReference type="SUPFAM" id="SSF103196">
    <property type="entry name" value="Roadblock/LC7 domain"/>
    <property type="match status" value="1"/>
</dbReference>
<accession>A0A2A6RKI6</accession>
<dbReference type="EMBL" id="NQWI01000031">
    <property type="protein sequence ID" value="PDW03396.1"/>
    <property type="molecule type" value="Genomic_DNA"/>
</dbReference>
<proteinExistence type="predicted"/>
<evidence type="ECO:0000259" key="1">
    <source>
        <dbReference type="Pfam" id="PF03259"/>
    </source>
</evidence>
<keyword evidence="3" id="KW-1185">Reference proteome</keyword>
<feature type="domain" description="Roadblock/LAMTOR2" evidence="1">
    <location>
        <begin position="5"/>
        <end position="92"/>
    </location>
</feature>
<sequence>MSLTDILYDALDDLDGARFAGVVATDGLRVEMVFDDEEEEEYDLELAELELATIAAMSNAASGRIGSGHVLDLTIETEELVYLASLVTPGYFAVLGLYADGDLEQARVTLDDLLDRLREEL</sequence>
<name>A0A2A6RKI6_9CHLR</name>
<reference evidence="3" key="1">
    <citation type="submission" date="2017-08" db="EMBL/GenBank/DDBJ databases">
        <authorList>
            <person name="Grouzdev D.S."/>
            <person name="Gaisin V.A."/>
            <person name="Rysina M.S."/>
            <person name="Gorlenko V.M."/>
        </authorList>
    </citation>
    <scope>NUCLEOTIDE SEQUENCE [LARGE SCALE GENOMIC DNA]</scope>
    <source>
        <strain evidence="3">Kir15-3F</strain>
    </source>
</reference>
<evidence type="ECO:0000313" key="2">
    <source>
        <dbReference type="EMBL" id="PDW03396.1"/>
    </source>
</evidence>
<organism evidence="2 3">
    <name type="scientific">Candidatus Viridilinea mediisalina</name>
    <dbReference type="NCBI Taxonomy" id="2024553"/>
    <lineage>
        <taxon>Bacteria</taxon>
        <taxon>Bacillati</taxon>
        <taxon>Chloroflexota</taxon>
        <taxon>Chloroflexia</taxon>
        <taxon>Chloroflexales</taxon>
        <taxon>Chloroflexineae</taxon>
        <taxon>Oscillochloridaceae</taxon>
        <taxon>Candidatus Viridilinea</taxon>
    </lineage>
</organism>
<protein>
    <recommendedName>
        <fullName evidence="1">Roadblock/LAMTOR2 domain-containing protein</fullName>
    </recommendedName>
</protein>